<dbReference type="Proteomes" id="UP000269692">
    <property type="component" value="Unassembled WGS sequence"/>
</dbReference>
<dbReference type="AlphaFoldDB" id="A0A3L7A698"/>
<accession>A0A3L7A698</accession>
<dbReference type="PROSITE" id="PS51318">
    <property type="entry name" value="TAT"/>
    <property type="match status" value="1"/>
</dbReference>
<name>A0A3L7A698_9HYPH</name>
<evidence type="ECO:0000259" key="2">
    <source>
        <dbReference type="Pfam" id="PF09832"/>
    </source>
</evidence>
<evidence type="ECO:0000313" key="3">
    <source>
        <dbReference type="EMBL" id="RLP75846.1"/>
    </source>
</evidence>
<keyword evidence="4" id="KW-1185">Reference proteome</keyword>
<feature type="signal peptide" evidence="1">
    <location>
        <begin position="1"/>
        <end position="33"/>
    </location>
</feature>
<gene>
    <name evidence="3" type="ORF">D9R14_16280</name>
</gene>
<sequence>MRDMTFARRAGLGLLATLAFTAPLGLAPLAVPAARAQQAAAQPSPAVIAVARELVVANGEARAFEGVISEIVNGAARSFVPTNPDLAKPLSEVAQTLRTEFEKRQGEVVQILAAAYATRFSEAELKEALAFYKTATGKKLVTDRPAIVQQTVQGIQVWGAQVNAEVLERVRAEMKKRGYDL</sequence>
<reference evidence="3 4" key="1">
    <citation type="submission" date="2018-10" db="EMBL/GenBank/DDBJ databases">
        <title>Xanthobacter tagetidis genome sequencing and assembly.</title>
        <authorList>
            <person name="Maclea K.S."/>
            <person name="Goen A.E."/>
            <person name="Fatima S.A."/>
        </authorList>
    </citation>
    <scope>NUCLEOTIDE SEQUENCE [LARGE SCALE GENOMIC DNA]</scope>
    <source>
        <strain evidence="3 4">ATCC 700314</strain>
    </source>
</reference>
<dbReference type="OrthoDB" id="5327699at2"/>
<proteinExistence type="predicted"/>
<dbReference type="EMBL" id="RCTF01000014">
    <property type="protein sequence ID" value="RLP75846.1"/>
    <property type="molecule type" value="Genomic_DNA"/>
</dbReference>
<evidence type="ECO:0000313" key="4">
    <source>
        <dbReference type="Proteomes" id="UP000269692"/>
    </source>
</evidence>
<feature type="domain" description="DUF2059" evidence="2">
    <location>
        <begin position="109"/>
        <end position="164"/>
    </location>
</feature>
<comment type="caution">
    <text evidence="3">The sequence shown here is derived from an EMBL/GenBank/DDBJ whole genome shotgun (WGS) entry which is preliminary data.</text>
</comment>
<dbReference type="Pfam" id="PF09832">
    <property type="entry name" value="DUF2059"/>
    <property type="match status" value="1"/>
</dbReference>
<feature type="chain" id="PRO_5018262804" evidence="1">
    <location>
        <begin position="34"/>
        <end position="181"/>
    </location>
</feature>
<evidence type="ECO:0000256" key="1">
    <source>
        <dbReference type="SAM" id="SignalP"/>
    </source>
</evidence>
<protein>
    <submittedName>
        <fullName evidence="3">DUF2059 domain-containing protein</fullName>
    </submittedName>
</protein>
<keyword evidence="1" id="KW-0732">Signal</keyword>
<dbReference type="InterPro" id="IPR006311">
    <property type="entry name" value="TAT_signal"/>
</dbReference>
<dbReference type="RefSeq" id="WP_121624404.1">
    <property type="nucleotide sequence ID" value="NZ_JACIIW010000003.1"/>
</dbReference>
<organism evidence="3 4">
    <name type="scientific">Xanthobacter tagetidis</name>
    <dbReference type="NCBI Taxonomy" id="60216"/>
    <lineage>
        <taxon>Bacteria</taxon>
        <taxon>Pseudomonadati</taxon>
        <taxon>Pseudomonadota</taxon>
        <taxon>Alphaproteobacteria</taxon>
        <taxon>Hyphomicrobiales</taxon>
        <taxon>Xanthobacteraceae</taxon>
        <taxon>Xanthobacter</taxon>
    </lineage>
</organism>
<dbReference type="InterPro" id="IPR018637">
    <property type="entry name" value="DUF2059"/>
</dbReference>